<protein>
    <recommendedName>
        <fullName evidence="6">HTH lysR-type domain-containing protein</fullName>
    </recommendedName>
</protein>
<reference evidence="8" key="1">
    <citation type="journal article" date="2019" name="Int. J. Syst. Evol. Microbiol.">
        <title>The Global Catalogue of Microorganisms (GCM) 10K type strain sequencing project: providing services to taxonomists for standard genome sequencing and annotation.</title>
        <authorList>
            <consortium name="The Broad Institute Genomics Platform"/>
            <consortium name="The Broad Institute Genome Sequencing Center for Infectious Disease"/>
            <person name="Wu L."/>
            <person name="Ma J."/>
        </authorList>
    </citation>
    <scope>NUCLEOTIDE SEQUENCE [LARGE SCALE GENOMIC DNA]</scope>
    <source>
        <strain evidence="8">CGMCC 1.15339</strain>
    </source>
</reference>
<evidence type="ECO:0000313" key="7">
    <source>
        <dbReference type="EMBL" id="GGB61431.1"/>
    </source>
</evidence>
<evidence type="ECO:0000313" key="8">
    <source>
        <dbReference type="Proteomes" id="UP000617555"/>
    </source>
</evidence>
<keyword evidence="5" id="KW-1133">Transmembrane helix</keyword>
<dbReference type="InterPro" id="IPR050389">
    <property type="entry name" value="LysR-type_TF"/>
</dbReference>
<dbReference type="RefSeq" id="WP_188739465.1">
    <property type="nucleotide sequence ID" value="NZ_BMII01000017.1"/>
</dbReference>
<comment type="similarity">
    <text evidence="1">Belongs to the LysR transcriptional regulatory family.</text>
</comment>
<keyword evidence="2" id="KW-0805">Transcription regulation</keyword>
<keyword evidence="4" id="KW-0804">Transcription</keyword>
<feature type="transmembrane region" description="Helical" evidence="5">
    <location>
        <begin position="97"/>
        <end position="115"/>
    </location>
</feature>
<feature type="domain" description="HTH lysR-type" evidence="6">
    <location>
        <begin position="6"/>
        <end position="51"/>
    </location>
</feature>
<dbReference type="PROSITE" id="PS50931">
    <property type="entry name" value="HTH_LYSR"/>
    <property type="match status" value="1"/>
</dbReference>
<proteinExistence type="inferred from homology"/>
<dbReference type="Pfam" id="PF00126">
    <property type="entry name" value="HTH_1"/>
    <property type="match status" value="1"/>
</dbReference>
<evidence type="ECO:0000256" key="4">
    <source>
        <dbReference type="ARBA" id="ARBA00023163"/>
    </source>
</evidence>
<evidence type="ECO:0000256" key="2">
    <source>
        <dbReference type="ARBA" id="ARBA00023015"/>
    </source>
</evidence>
<gene>
    <name evidence="7" type="ORF">GCM10011607_22680</name>
</gene>
<dbReference type="InterPro" id="IPR036388">
    <property type="entry name" value="WH-like_DNA-bd_sf"/>
</dbReference>
<dbReference type="InterPro" id="IPR036390">
    <property type="entry name" value="WH_DNA-bd_sf"/>
</dbReference>
<organism evidence="7 8">
    <name type="scientific">Shewanella inventionis</name>
    <dbReference type="NCBI Taxonomy" id="1738770"/>
    <lineage>
        <taxon>Bacteria</taxon>
        <taxon>Pseudomonadati</taxon>
        <taxon>Pseudomonadota</taxon>
        <taxon>Gammaproteobacteria</taxon>
        <taxon>Alteromonadales</taxon>
        <taxon>Shewanellaceae</taxon>
        <taxon>Shewanella</taxon>
    </lineage>
</organism>
<evidence type="ECO:0000259" key="6">
    <source>
        <dbReference type="PROSITE" id="PS50931"/>
    </source>
</evidence>
<keyword evidence="3" id="KW-0238">DNA-binding</keyword>
<keyword evidence="8" id="KW-1185">Reference proteome</keyword>
<dbReference type="InterPro" id="IPR000847">
    <property type="entry name" value="LysR_HTH_N"/>
</dbReference>
<evidence type="ECO:0000256" key="5">
    <source>
        <dbReference type="SAM" id="Phobius"/>
    </source>
</evidence>
<dbReference type="Gene3D" id="1.10.10.10">
    <property type="entry name" value="Winged helix-like DNA-binding domain superfamily/Winged helix DNA-binding domain"/>
    <property type="match status" value="1"/>
</dbReference>
<dbReference type="SUPFAM" id="SSF46785">
    <property type="entry name" value="Winged helix' DNA-binding domain"/>
    <property type="match status" value="1"/>
</dbReference>
<dbReference type="PANTHER" id="PTHR30118">
    <property type="entry name" value="HTH-TYPE TRANSCRIPTIONAL REGULATOR LEUO-RELATED"/>
    <property type="match status" value="1"/>
</dbReference>
<dbReference type="Proteomes" id="UP000617555">
    <property type="component" value="Unassembled WGS sequence"/>
</dbReference>
<sequence length="120" mass="13501">MNINQLDLNLLIILKQLLEEKHISNTALTLGISQPSISRSLAKLRVLFDDQHILLVSLEWTSWAEQINAQGYSHGDGEGRGNMPSILRYILPFVKELILIGVPMLITVGIAKLIGRFKKR</sequence>
<dbReference type="PANTHER" id="PTHR30118:SF15">
    <property type="entry name" value="TRANSCRIPTIONAL REGULATORY PROTEIN"/>
    <property type="match status" value="1"/>
</dbReference>
<evidence type="ECO:0000256" key="3">
    <source>
        <dbReference type="ARBA" id="ARBA00023125"/>
    </source>
</evidence>
<accession>A0ABQ1J8T3</accession>
<keyword evidence="5" id="KW-0812">Transmembrane</keyword>
<keyword evidence="5" id="KW-0472">Membrane</keyword>
<name>A0ABQ1J8T3_9GAMM</name>
<dbReference type="EMBL" id="BMII01000017">
    <property type="protein sequence ID" value="GGB61431.1"/>
    <property type="molecule type" value="Genomic_DNA"/>
</dbReference>
<evidence type="ECO:0000256" key="1">
    <source>
        <dbReference type="ARBA" id="ARBA00009437"/>
    </source>
</evidence>
<comment type="caution">
    <text evidence="7">The sequence shown here is derived from an EMBL/GenBank/DDBJ whole genome shotgun (WGS) entry which is preliminary data.</text>
</comment>